<evidence type="ECO:0000313" key="1">
    <source>
        <dbReference type="EMBL" id="TQV85931.1"/>
    </source>
</evidence>
<dbReference type="RefSeq" id="WP_142932850.1">
    <property type="nucleotide sequence ID" value="NZ_ML660167.1"/>
</dbReference>
<name>A0A545U8Y3_9GAMM</name>
<accession>A0A545U8Y3</accession>
<comment type="caution">
    <text evidence="1">The sequence shown here is derived from an EMBL/GenBank/DDBJ whole genome shotgun (WGS) entry which is preliminary data.</text>
</comment>
<gene>
    <name evidence="1" type="ORF">FLL46_18610</name>
</gene>
<organism evidence="1 2">
    <name type="scientific">Aliikangiella coralliicola</name>
    <dbReference type="NCBI Taxonomy" id="2592383"/>
    <lineage>
        <taxon>Bacteria</taxon>
        <taxon>Pseudomonadati</taxon>
        <taxon>Pseudomonadota</taxon>
        <taxon>Gammaproteobacteria</taxon>
        <taxon>Oceanospirillales</taxon>
        <taxon>Pleioneaceae</taxon>
        <taxon>Aliikangiella</taxon>
    </lineage>
</organism>
<protein>
    <submittedName>
        <fullName evidence="1">Uncharacterized protein</fullName>
    </submittedName>
</protein>
<proteinExistence type="predicted"/>
<dbReference type="Proteomes" id="UP000315439">
    <property type="component" value="Unassembled WGS sequence"/>
</dbReference>
<sequence length="301" mass="33533">MTTLAMTTEELPYRTPPNAACAAARVANVKMKLPGIPGEFVVEFVGTGTATIPEDVQNVFDINNEASLVDMTWYQNKFVGKHWLLGEFQVDLAEDKESKGTIGVLAAQEFGTNTVNTNDFYFDFKFKRFPFLNMRNETPIRNSAVISGVPPIGSVFKLDKSVSELVKFKIGNTEALDSGYGQTRTIKFNQCDVTVFPEQNVGLELIEKKRIGENTYEIVVEIRNITDTAATFAYFTVIHYAGIKVSNDYGFALLEPGATTQIKYQISSEYPERTVDIPFFAALYKPQKLNGSASIDIQMSF</sequence>
<evidence type="ECO:0000313" key="2">
    <source>
        <dbReference type="Proteomes" id="UP000315439"/>
    </source>
</evidence>
<dbReference type="OrthoDB" id="9851716at2"/>
<keyword evidence="2" id="KW-1185">Reference proteome</keyword>
<reference evidence="1 2" key="1">
    <citation type="submission" date="2019-07" db="EMBL/GenBank/DDBJ databases">
        <title>Draft genome for Aliikangiella sp. M105.</title>
        <authorList>
            <person name="Wang G."/>
        </authorList>
    </citation>
    <scope>NUCLEOTIDE SEQUENCE [LARGE SCALE GENOMIC DNA]</scope>
    <source>
        <strain evidence="1 2">M105</strain>
    </source>
</reference>
<dbReference type="EMBL" id="VIKS01000011">
    <property type="protein sequence ID" value="TQV85931.1"/>
    <property type="molecule type" value="Genomic_DNA"/>
</dbReference>
<dbReference type="AlphaFoldDB" id="A0A545U8Y3"/>